<dbReference type="PANTHER" id="PTHR12686">
    <property type="entry name" value="3'-5' EXORIBONUCLEASE CSL4-RELATED"/>
    <property type="match status" value="1"/>
</dbReference>
<dbReference type="GO" id="GO:0005737">
    <property type="term" value="C:cytoplasm"/>
    <property type="evidence" value="ECO:0007669"/>
    <property type="project" value="TreeGrafter"/>
</dbReference>
<dbReference type="InterPro" id="IPR039771">
    <property type="entry name" value="Csl4"/>
</dbReference>
<dbReference type="FunFam" id="2.40.50.140:FF:000164">
    <property type="entry name" value="Exosome complex component CSL4"/>
    <property type="match status" value="1"/>
</dbReference>
<evidence type="ECO:0000313" key="6">
    <source>
        <dbReference type="Proteomes" id="UP000758603"/>
    </source>
</evidence>
<comment type="caution">
    <text evidence="5">The sequence shown here is derived from an EMBL/GenBank/DDBJ whole genome shotgun (WGS) entry which is preliminary data.</text>
</comment>
<dbReference type="InterPro" id="IPR019495">
    <property type="entry name" value="EXOSC1_C"/>
</dbReference>
<evidence type="ECO:0000313" key="5">
    <source>
        <dbReference type="EMBL" id="KAH6655285.1"/>
    </source>
</evidence>
<dbReference type="InterPro" id="IPR003029">
    <property type="entry name" value="S1_domain"/>
</dbReference>
<dbReference type="Pfam" id="PF14382">
    <property type="entry name" value="ECR1_N"/>
    <property type="match status" value="1"/>
</dbReference>
<dbReference type="Gene3D" id="2.40.50.140">
    <property type="entry name" value="Nucleic acid-binding proteins"/>
    <property type="match status" value="1"/>
</dbReference>
<dbReference type="SUPFAM" id="SSF50249">
    <property type="entry name" value="Nucleic acid-binding proteins"/>
    <property type="match status" value="1"/>
</dbReference>
<dbReference type="InterPro" id="IPR012340">
    <property type="entry name" value="NA-bd_OB-fold"/>
</dbReference>
<dbReference type="SMART" id="SM00316">
    <property type="entry name" value="S1"/>
    <property type="match status" value="1"/>
</dbReference>
<dbReference type="GeneID" id="70126704"/>
<name>A0A9P8ZZP0_9PEZI</name>
<dbReference type="CDD" id="cd05791">
    <property type="entry name" value="S1_CSL4"/>
    <property type="match status" value="1"/>
</dbReference>
<evidence type="ECO:0000256" key="3">
    <source>
        <dbReference type="ARBA" id="ARBA00022835"/>
    </source>
</evidence>
<dbReference type="GO" id="GO:0005730">
    <property type="term" value="C:nucleolus"/>
    <property type="evidence" value="ECO:0007669"/>
    <property type="project" value="UniProtKB-SubCell"/>
</dbReference>
<dbReference type="GO" id="GO:0000176">
    <property type="term" value="C:nuclear exosome (RNase complex)"/>
    <property type="evidence" value="ECO:0007669"/>
    <property type="project" value="TreeGrafter"/>
</dbReference>
<gene>
    <name evidence="5" type="ORF">BKA67DRAFT_516460</name>
</gene>
<evidence type="ECO:0000256" key="2">
    <source>
        <dbReference type="ARBA" id="ARBA00022490"/>
    </source>
</evidence>
<evidence type="ECO:0000256" key="1">
    <source>
        <dbReference type="ARBA" id="ARBA00004604"/>
    </source>
</evidence>
<dbReference type="Gene3D" id="2.40.50.100">
    <property type="match status" value="1"/>
</dbReference>
<keyword evidence="6" id="KW-1185">Reference proteome</keyword>
<feature type="domain" description="S1 motif" evidence="4">
    <location>
        <begin position="85"/>
        <end position="165"/>
    </location>
</feature>
<dbReference type="OrthoDB" id="440760at2759"/>
<dbReference type="GO" id="GO:0003723">
    <property type="term" value="F:RNA binding"/>
    <property type="evidence" value="ECO:0007669"/>
    <property type="project" value="InterPro"/>
</dbReference>
<reference evidence="5" key="1">
    <citation type="journal article" date="2021" name="Nat. Commun.">
        <title>Genetic determinants of endophytism in the Arabidopsis root mycobiome.</title>
        <authorList>
            <person name="Mesny F."/>
            <person name="Miyauchi S."/>
            <person name="Thiergart T."/>
            <person name="Pickel B."/>
            <person name="Atanasova L."/>
            <person name="Karlsson M."/>
            <person name="Huettel B."/>
            <person name="Barry K.W."/>
            <person name="Haridas S."/>
            <person name="Chen C."/>
            <person name="Bauer D."/>
            <person name="Andreopoulos W."/>
            <person name="Pangilinan J."/>
            <person name="LaButti K."/>
            <person name="Riley R."/>
            <person name="Lipzen A."/>
            <person name="Clum A."/>
            <person name="Drula E."/>
            <person name="Henrissat B."/>
            <person name="Kohler A."/>
            <person name="Grigoriev I.V."/>
            <person name="Martin F.M."/>
            <person name="Hacquard S."/>
        </authorList>
    </citation>
    <scope>NUCLEOTIDE SEQUENCE</scope>
    <source>
        <strain evidence="5">MPI-SDFR-AT-0073</strain>
    </source>
</reference>
<dbReference type="RefSeq" id="XP_045959550.1">
    <property type="nucleotide sequence ID" value="XM_046097812.1"/>
</dbReference>
<organism evidence="5 6">
    <name type="scientific">Truncatella angustata</name>
    <dbReference type="NCBI Taxonomy" id="152316"/>
    <lineage>
        <taxon>Eukaryota</taxon>
        <taxon>Fungi</taxon>
        <taxon>Dikarya</taxon>
        <taxon>Ascomycota</taxon>
        <taxon>Pezizomycotina</taxon>
        <taxon>Sordariomycetes</taxon>
        <taxon>Xylariomycetidae</taxon>
        <taxon>Amphisphaeriales</taxon>
        <taxon>Sporocadaceae</taxon>
        <taxon>Truncatella</taxon>
    </lineage>
</organism>
<dbReference type="AlphaFoldDB" id="A0A9P8ZZP0"/>
<dbReference type="Pfam" id="PF10447">
    <property type="entry name" value="EXOSC1"/>
    <property type="match status" value="2"/>
</dbReference>
<evidence type="ECO:0000259" key="4">
    <source>
        <dbReference type="SMART" id="SM00316"/>
    </source>
</evidence>
<sequence>MAQTIAVPGQLLGSAEKYAAGAGTHIQDSNLYSSLLGTVAVEQPEKAPGPAKRLTKIEALKTPATLPTISVSRSGISEKREVLPEVGNVVLCRVTRIQPRQASVAILVVGETVLEAEWQGVIRSQDVRATEKDKVKIYESFRPGDIVRAQVISLGDQANYYLSTASNELGVIMATSEAGNVMFPVSWKEYRDADTGLSESRKVAKPF</sequence>
<dbReference type="GO" id="GO:0006396">
    <property type="term" value="P:RNA processing"/>
    <property type="evidence" value="ECO:0007669"/>
    <property type="project" value="InterPro"/>
</dbReference>
<comment type="subcellular location">
    <subcellularLocation>
        <location evidence="1">Nucleus</location>
        <location evidence="1">Nucleolus</location>
    </subcellularLocation>
</comment>
<dbReference type="SUPFAM" id="SSF110324">
    <property type="entry name" value="Ribosomal L27 protein-like"/>
    <property type="match status" value="1"/>
</dbReference>
<dbReference type="EMBL" id="JAGPXC010000003">
    <property type="protein sequence ID" value="KAH6655285.1"/>
    <property type="molecule type" value="Genomic_DNA"/>
</dbReference>
<keyword evidence="3" id="KW-0271">Exosome</keyword>
<dbReference type="PANTHER" id="PTHR12686:SF8">
    <property type="entry name" value="EXOSOME COMPLEX COMPONENT CSL4"/>
    <property type="match status" value="1"/>
</dbReference>
<dbReference type="Proteomes" id="UP000758603">
    <property type="component" value="Unassembled WGS sequence"/>
</dbReference>
<protein>
    <recommendedName>
        <fullName evidence="4">S1 motif domain-containing protein</fullName>
    </recommendedName>
</protein>
<keyword evidence="2" id="KW-0963">Cytoplasm</keyword>
<dbReference type="InterPro" id="IPR025721">
    <property type="entry name" value="Exosome_cplx_N_dom"/>
</dbReference>
<proteinExistence type="predicted"/>
<accession>A0A9P8ZZP0</accession>